<comment type="caution">
    <text evidence="1">The sequence shown here is derived from an EMBL/GenBank/DDBJ whole genome shotgun (WGS) entry which is preliminary data.</text>
</comment>
<evidence type="ECO:0000313" key="2">
    <source>
        <dbReference type="Proteomes" id="UP000034164"/>
    </source>
</evidence>
<evidence type="ECO:0000313" key="1">
    <source>
        <dbReference type="EMBL" id="KKZ64072.1"/>
    </source>
</evidence>
<gene>
    <name evidence="1" type="ORF">EMCG_01568</name>
</gene>
<accession>A0A0G2I0F5</accession>
<proteinExistence type="predicted"/>
<dbReference type="AlphaFoldDB" id="A0A0G2I0F5"/>
<name>A0A0G2I0F5_9EURO</name>
<sequence>MGEVQRDVQAALAAIESTNLTPTEHTLLEQFINGAVDSAYAARFVLRWINDNDHGSVQSALQNLKQSLRELSTILTRVVRVSPNAHDLAHSRDGPSCCMREDSNPSMVERAEPAYIIRPSIFDDREMEPKGKLYSVLEAFFTPQKLAKLRNILQDNTDQGLLKNH</sequence>
<dbReference type="EMBL" id="LCZI01000874">
    <property type="protein sequence ID" value="KKZ64072.1"/>
    <property type="molecule type" value="Genomic_DNA"/>
</dbReference>
<dbReference type="VEuPathDB" id="FungiDB:EMCG_01568"/>
<reference evidence="2" key="1">
    <citation type="journal article" date="2015" name="PLoS Genet.">
        <title>The dynamic genome and transcriptome of the human fungal pathogen Blastomyces and close relative Emmonsia.</title>
        <authorList>
            <person name="Munoz J.F."/>
            <person name="Gauthier G.M."/>
            <person name="Desjardins C.A."/>
            <person name="Gallo J.E."/>
            <person name="Holder J."/>
            <person name="Sullivan T.D."/>
            <person name="Marty A.J."/>
            <person name="Carmen J.C."/>
            <person name="Chen Z."/>
            <person name="Ding L."/>
            <person name="Gujja S."/>
            <person name="Magrini V."/>
            <person name="Misas E."/>
            <person name="Mitreva M."/>
            <person name="Priest M."/>
            <person name="Saif S."/>
            <person name="Whiston E.A."/>
            <person name="Young S."/>
            <person name="Zeng Q."/>
            <person name="Goldman W.E."/>
            <person name="Mardis E.R."/>
            <person name="Taylor J.W."/>
            <person name="McEwen J.G."/>
            <person name="Clay O.K."/>
            <person name="Klein B.S."/>
            <person name="Cuomo C.A."/>
        </authorList>
    </citation>
    <scope>NUCLEOTIDE SEQUENCE [LARGE SCALE GENOMIC DNA]</scope>
    <source>
        <strain evidence="2">UAMH 3008</strain>
    </source>
</reference>
<dbReference type="OrthoDB" id="2906425at2759"/>
<protein>
    <submittedName>
        <fullName evidence="1">Uncharacterized protein</fullName>
    </submittedName>
</protein>
<organism evidence="1 2">
    <name type="scientific">[Emmonsia] crescens</name>
    <dbReference type="NCBI Taxonomy" id="73230"/>
    <lineage>
        <taxon>Eukaryota</taxon>
        <taxon>Fungi</taxon>
        <taxon>Dikarya</taxon>
        <taxon>Ascomycota</taxon>
        <taxon>Pezizomycotina</taxon>
        <taxon>Eurotiomycetes</taxon>
        <taxon>Eurotiomycetidae</taxon>
        <taxon>Onygenales</taxon>
        <taxon>Ajellomycetaceae</taxon>
        <taxon>Emergomyces</taxon>
    </lineage>
</organism>
<dbReference type="Proteomes" id="UP000034164">
    <property type="component" value="Unassembled WGS sequence"/>
</dbReference>